<protein>
    <submittedName>
        <fullName evidence="1">Uncharacterized protein</fullName>
    </submittedName>
</protein>
<evidence type="ECO:0000313" key="1">
    <source>
        <dbReference type="EMBL" id="KAI5661720.1"/>
    </source>
</evidence>
<evidence type="ECO:0000313" key="2">
    <source>
        <dbReference type="Proteomes" id="UP001060085"/>
    </source>
</evidence>
<comment type="caution">
    <text evidence="1">The sequence shown here is derived from an EMBL/GenBank/DDBJ whole genome shotgun (WGS) entry which is preliminary data.</text>
</comment>
<name>A0ACC0ALF4_CATRO</name>
<proteinExistence type="predicted"/>
<keyword evidence="2" id="KW-1185">Reference proteome</keyword>
<reference evidence="2" key="1">
    <citation type="journal article" date="2023" name="Nat. Plants">
        <title>Single-cell RNA sequencing provides a high-resolution roadmap for understanding the multicellular compartmentation of specialized metabolism.</title>
        <authorList>
            <person name="Sun S."/>
            <person name="Shen X."/>
            <person name="Li Y."/>
            <person name="Li Y."/>
            <person name="Wang S."/>
            <person name="Li R."/>
            <person name="Zhang H."/>
            <person name="Shen G."/>
            <person name="Guo B."/>
            <person name="Wei J."/>
            <person name="Xu J."/>
            <person name="St-Pierre B."/>
            <person name="Chen S."/>
            <person name="Sun C."/>
        </authorList>
    </citation>
    <scope>NUCLEOTIDE SEQUENCE [LARGE SCALE GENOMIC DNA]</scope>
</reference>
<sequence>MMIGVITLRNGPQPGRNHRQSTTSISLSLFFLTAISLTSPTDKQEKEEKPRVLKTPQDKENGETVQRRRARDCTRNEAAATIKREAERTNRGSPTDGRVANSSRPGQYIMGLWGRKIGLKKDKNIGKNEL</sequence>
<accession>A0ACC0ALF4</accession>
<dbReference type="Proteomes" id="UP001060085">
    <property type="component" value="Linkage Group LG05"/>
</dbReference>
<gene>
    <name evidence="1" type="ORF">M9H77_21043</name>
</gene>
<organism evidence="1 2">
    <name type="scientific">Catharanthus roseus</name>
    <name type="common">Madagascar periwinkle</name>
    <name type="synonym">Vinca rosea</name>
    <dbReference type="NCBI Taxonomy" id="4058"/>
    <lineage>
        <taxon>Eukaryota</taxon>
        <taxon>Viridiplantae</taxon>
        <taxon>Streptophyta</taxon>
        <taxon>Embryophyta</taxon>
        <taxon>Tracheophyta</taxon>
        <taxon>Spermatophyta</taxon>
        <taxon>Magnoliopsida</taxon>
        <taxon>eudicotyledons</taxon>
        <taxon>Gunneridae</taxon>
        <taxon>Pentapetalae</taxon>
        <taxon>asterids</taxon>
        <taxon>lamiids</taxon>
        <taxon>Gentianales</taxon>
        <taxon>Apocynaceae</taxon>
        <taxon>Rauvolfioideae</taxon>
        <taxon>Vinceae</taxon>
        <taxon>Catharanthinae</taxon>
        <taxon>Catharanthus</taxon>
    </lineage>
</organism>
<dbReference type="EMBL" id="CM044705">
    <property type="protein sequence ID" value="KAI5661720.1"/>
    <property type="molecule type" value="Genomic_DNA"/>
</dbReference>